<dbReference type="AlphaFoldDB" id="A0A543AQA1"/>
<keyword evidence="3" id="KW-1185">Reference proteome</keyword>
<dbReference type="InterPro" id="IPR036188">
    <property type="entry name" value="FAD/NAD-bd_sf"/>
</dbReference>
<dbReference type="PANTHER" id="PTHR43539:SF78">
    <property type="entry name" value="FLAVIN-CONTAINING MONOOXYGENASE"/>
    <property type="match status" value="1"/>
</dbReference>
<sequence>MIDSPREVDVVVIGAGQAGLSSAYFLRKAGLSPGDDFVVFDHSDGPGGAWQYRWPSLTFETVHGIHQLPGMSVPTPPASASVAPVVAEYFGAYEAQFDLAVRRPVSVTSVADRPDRRLTVTTSAGTWITRAVINATGTWDKPFLPYYPGQEVFSGRQLHTVDYGGKASFAGERVLVVGGGASGIQLLLEIATVADTFWVTRREPEFVDRPFDIEWGREVIARVEDRVRRGLPPESVVKSTGYRLTPEIAAAREAGVLRRRPMFTRMDATGVSWPDGSRLDVDTILWATGFRAALDHLAPLRLRGHGGGITMDGTRVAADPRIHLVGYGPSASTIGTNRAGRTAVRELKRYLDASSPLPQPVTV</sequence>
<protein>
    <submittedName>
        <fullName evidence="2">Cation diffusion facilitator CzcD-associated flavoprotein CzcO</fullName>
    </submittedName>
</protein>
<dbReference type="EMBL" id="VFOW01000001">
    <property type="protein sequence ID" value="TQL74760.1"/>
    <property type="molecule type" value="Genomic_DNA"/>
</dbReference>
<accession>A0A543AQA1</accession>
<dbReference type="Gene3D" id="3.50.50.60">
    <property type="entry name" value="FAD/NAD(P)-binding domain"/>
    <property type="match status" value="1"/>
</dbReference>
<comment type="caution">
    <text evidence="2">The sequence shown here is derived from an EMBL/GenBank/DDBJ whole genome shotgun (WGS) entry which is preliminary data.</text>
</comment>
<proteinExistence type="predicted"/>
<evidence type="ECO:0000256" key="1">
    <source>
        <dbReference type="ARBA" id="ARBA00023002"/>
    </source>
</evidence>
<dbReference type="FunCoup" id="A0A543AQA1">
    <property type="interactions" value="22"/>
</dbReference>
<dbReference type="GO" id="GO:0050660">
    <property type="term" value="F:flavin adenine dinucleotide binding"/>
    <property type="evidence" value="ECO:0007669"/>
    <property type="project" value="TreeGrafter"/>
</dbReference>
<gene>
    <name evidence="2" type="ORF">FB566_0247</name>
</gene>
<dbReference type="SUPFAM" id="SSF51905">
    <property type="entry name" value="FAD/NAD(P)-binding domain"/>
    <property type="match status" value="1"/>
</dbReference>
<dbReference type="PRINTS" id="PR00368">
    <property type="entry name" value="FADPNR"/>
</dbReference>
<dbReference type="GO" id="GO:0004497">
    <property type="term" value="F:monooxygenase activity"/>
    <property type="evidence" value="ECO:0007669"/>
    <property type="project" value="TreeGrafter"/>
</dbReference>
<reference evidence="2 3" key="1">
    <citation type="submission" date="2019-06" db="EMBL/GenBank/DDBJ databases">
        <title>Sequencing the genomes of 1000 actinobacteria strains.</title>
        <authorList>
            <person name="Klenk H.-P."/>
        </authorList>
    </citation>
    <scope>NUCLEOTIDE SEQUENCE [LARGE SCALE GENOMIC DNA]</scope>
    <source>
        <strain evidence="2 3">DSM 45928</strain>
    </source>
</reference>
<dbReference type="RefSeq" id="WP_142034097.1">
    <property type="nucleotide sequence ID" value="NZ_JBHTGS010000002.1"/>
</dbReference>
<dbReference type="Proteomes" id="UP000317043">
    <property type="component" value="Unassembled WGS sequence"/>
</dbReference>
<dbReference type="PRINTS" id="PR00469">
    <property type="entry name" value="PNDRDTASEII"/>
</dbReference>
<evidence type="ECO:0000313" key="3">
    <source>
        <dbReference type="Proteomes" id="UP000317043"/>
    </source>
</evidence>
<dbReference type="InterPro" id="IPR050982">
    <property type="entry name" value="Auxin_biosynth/cation_transpt"/>
</dbReference>
<dbReference type="Pfam" id="PF13738">
    <property type="entry name" value="Pyr_redox_3"/>
    <property type="match status" value="1"/>
</dbReference>
<organism evidence="2 3">
    <name type="scientific">Stackebrandtia endophytica</name>
    <dbReference type="NCBI Taxonomy" id="1496996"/>
    <lineage>
        <taxon>Bacteria</taxon>
        <taxon>Bacillati</taxon>
        <taxon>Actinomycetota</taxon>
        <taxon>Actinomycetes</taxon>
        <taxon>Glycomycetales</taxon>
        <taxon>Glycomycetaceae</taxon>
        <taxon>Stackebrandtia</taxon>
    </lineage>
</organism>
<evidence type="ECO:0000313" key="2">
    <source>
        <dbReference type="EMBL" id="TQL74760.1"/>
    </source>
</evidence>
<keyword evidence="1" id="KW-0560">Oxidoreductase</keyword>
<name>A0A543AQA1_9ACTN</name>
<dbReference type="InParanoid" id="A0A543AQA1"/>
<dbReference type="PANTHER" id="PTHR43539">
    <property type="entry name" value="FLAVIN-BINDING MONOOXYGENASE-LIKE PROTEIN (AFU_ORTHOLOGUE AFUA_4G09220)"/>
    <property type="match status" value="1"/>
</dbReference>
<dbReference type="OrthoDB" id="178899at2"/>